<dbReference type="InterPro" id="IPR036914">
    <property type="entry name" value="MGS-like_dom_sf"/>
</dbReference>
<evidence type="ECO:0000256" key="3">
    <source>
        <dbReference type="ARBA" id="ARBA00007667"/>
    </source>
</evidence>
<dbReference type="EMBL" id="UINC01001471">
    <property type="protein sequence ID" value="SUZ81500.1"/>
    <property type="molecule type" value="Genomic_DNA"/>
</dbReference>
<dbReference type="Pfam" id="PF01808">
    <property type="entry name" value="AICARFT_IMPCHas"/>
    <property type="match status" value="1"/>
</dbReference>
<dbReference type="PROSITE" id="PS51855">
    <property type="entry name" value="MGS"/>
    <property type="match status" value="1"/>
</dbReference>
<comment type="similarity">
    <text evidence="3">Belongs to the PurH family.</text>
</comment>
<dbReference type="PANTHER" id="PTHR11692">
    <property type="entry name" value="BIFUNCTIONAL PURINE BIOSYNTHESIS PROTEIN PURH"/>
    <property type="match status" value="1"/>
</dbReference>
<dbReference type="InterPro" id="IPR002695">
    <property type="entry name" value="PurH-like"/>
</dbReference>
<keyword evidence="5" id="KW-0658">Purine biosynthesis</keyword>
<protein>
    <recommendedName>
        <fullName evidence="10">MGS-like domain-containing protein</fullName>
    </recommendedName>
</protein>
<dbReference type="Pfam" id="PF02142">
    <property type="entry name" value="MGS"/>
    <property type="match status" value="1"/>
</dbReference>
<dbReference type="SUPFAM" id="SSF52335">
    <property type="entry name" value="Methylglyoxal synthase-like"/>
    <property type="match status" value="1"/>
</dbReference>
<feature type="domain" description="MGS-like" evidence="10">
    <location>
        <begin position="1"/>
        <end position="148"/>
    </location>
</feature>
<dbReference type="CDD" id="cd01421">
    <property type="entry name" value="IMPCH"/>
    <property type="match status" value="1"/>
</dbReference>
<dbReference type="SMART" id="SM00798">
    <property type="entry name" value="AICARFT_IMPCHas"/>
    <property type="match status" value="1"/>
</dbReference>
<gene>
    <name evidence="11" type="ORF">METZ01_LOCUS34354</name>
</gene>
<dbReference type="GO" id="GO:0004643">
    <property type="term" value="F:phosphoribosylaminoimidazolecarboxamide formyltransferase activity"/>
    <property type="evidence" value="ECO:0007669"/>
    <property type="project" value="UniProtKB-EC"/>
</dbReference>
<dbReference type="HAMAP" id="MF_00139">
    <property type="entry name" value="PurH"/>
    <property type="match status" value="1"/>
</dbReference>
<dbReference type="SMART" id="SM00851">
    <property type="entry name" value="MGS"/>
    <property type="match status" value="1"/>
</dbReference>
<evidence type="ECO:0000256" key="5">
    <source>
        <dbReference type="ARBA" id="ARBA00022755"/>
    </source>
</evidence>
<reference evidence="11" key="1">
    <citation type="submission" date="2018-05" db="EMBL/GenBank/DDBJ databases">
        <authorList>
            <person name="Lanie J.A."/>
            <person name="Ng W.-L."/>
            <person name="Kazmierczak K.M."/>
            <person name="Andrzejewski T.M."/>
            <person name="Davidsen T.M."/>
            <person name="Wayne K.J."/>
            <person name="Tettelin H."/>
            <person name="Glass J.I."/>
            <person name="Rusch D."/>
            <person name="Podicherti R."/>
            <person name="Tsui H.-C.T."/>
            <person name="Winkler M.E."/>
        </authorList>
    </citation>
    <scope>NUCLEOTIDE SEQUENCE</scope>
</reference>
<evidence type="ECO:0000256" key="7">
    <source>
        <dbReference type="ARBA" id="ARBA00023268"/>
    </source>
</evidence>
<dbReference type="SUPFAM" id="SSF53927">
    <property type="entry name" value="Cytidine deaminase-like"/>
    <property type="match status" value="1"/>
</dbReference>
<dbReference type="InterPro" id="IPR024051">
    <property type="entry name" value="AICAR_Tfase_dup_dom_sf"/>
</dbReference>
<organism evidence="11">
    <name type="scientific">marine metagenome</name>
    <dbReference type="NCBI Taxonomy" id="408172"/>
    <lineage>
        <taxon>unclassified sequences</taxon>
        <taxon>metagenomes</taxon>
        <taxon>ecological metagenomes</taxon>
    </lineage>
</organism>
<dbReference type="UniPathway" id="UPA00074">
    <property type="reaction ID" value="UER00133"/>
</dbReference>
<comment type="pathway">
    <text evidence="2">Purine metabolism; IMP biosynthesis via de novo pathway; 5-formamido-1-(5-phospho-D-ribosyl)imidazole-4-carboxamide from 5-amino-1-(5-phospho-D-ribosyl)imidazole-4-carboxamide (10-formyl THF route): step 1/1.</text>
</comment>
<comment type="pathway">
    <text evidence="1">Purine metabolism; IMP biosynthesis via de novo pathway; IMP from 5-formamido-1-(5-phospho-D-ribosyl)imidazole-4-carboxamide: step 1/1.</text>
</comment>
<dbReference type="InterPro" id="IPR016193">
    <property type="entry name" value="Cytidine_deaminase-like"/>
</dbReference>
<dbReference type="FunFam" id="3.40.140.20:FF:000001">
    <property type="entry name" value="Bifunctional purine biosynthesis protein PurH"/>
    <property type="match status" value="1"/>
</dbReference>
<keyword evidence="6" id="KW-0378">Hydrolase</keyword>
<comment type="catalytic activity">
    <reaction evidence="8">
        <text>(6R)-10-formyltetrahydrofolate + 5-amino-1-(5-phospho-beta-D-ribosyl)imidazole-4-carboxamide = 5-formamido-1-(5-phospho-D-ribosyl)imidazole-4-carboxamide + (6S)-5,6,7,8-tetrahydrofolate</text>
        <dbReference type="Rhea" id="RHEA:22192"/>
        <dbReference type="ChEBI" id="CHEBI:57453"/>
        <dbReference type="ChEBI" id="CHEBI:58467"/>
        <dbReference type="ChEBI" id="CHEBI:58475"/>
        <dbReference type="ChEBI" id="CHEBI:195366"/>
        <dbReference type="EC" id="2.1.2.3"/>
    </reaction>
</comment>
<dbReference type="InterPro" id="IPR011607">
    <property type="entry name" value="MGS-like_dom"/>
</dbReference>
<dbReference type="Gene3D" id="3.40.50.1380">
    <property type="entry name" value="Methylglyoxal synthase-like domain"/>
    <property type="match status" value="1"/>
</dbReference>
<evidence type="ECO:0000259" key="10">
    <source>
        <dbReference type="PROSITE" id="PS51855"/>
    </source>
</evidence>
<dbReference type="GO" id="GO:0003937">
    <property type="term" value="F:IMP cyclohydrolase activity"/>
    <property type="evidence" value="ECO:0007669"/>
    <property type="project" value="UniProtKB-EC"/>
</dbReference>
<proteinExistence type="inferred from homology"/>
<dbReference type="AlphaFoldDB" id="A0A381QQY9"/>
<keyword evidence="4" id="KW-0808">Transferase</keyword>
<accession>A0A381QQY9</accession>
<evidence type="ECO:0000256" key="8">
    <source>
        <dbReference type="ARBA" id="ARBA00050488"/>
    </source>
</evidence>
<evidence type="ECO:0000256" key="1">
    <source>
        <dbReference type="ARBA" id="ARBA00004844"/>
    </source>
</evidence>
<name>A0A381QQY9_9ZZZZ</name>
<evidence type="ECO:0000256" key="4">
    <source>
        <dbReference type="ARBA" id="ARBA00022679"/>
    </source>
</evidence>
<dbReference type="Gene3D" id="3.40.140.20">
    <property type="match status" value="2"/>
</dbReference>
<evidence type="ECO:0000256" key="2">
    <source>
        <dbReference type="ARBA" id="ARBA00004954"/>
    </source>
</evidence>
<keyword evidence="7" id="KW-0511">Multifunctional enzyme</keyword>
<sequence length="502" mass="56282">MKKLKIESALISVFNKEGISEVCMALFRKGITIYSTGGTKKFIENLDIPVKSVESLTGYPSILGGRVKTLHPKIFGSILSRSSNKQDLIDQKTHDIPKINLVIVDLYPFKETVIKIKDKSEIIEKIDIGGVSLIRAAAKNYDDVLVVSSRNQYIKLLEDLELNNFITNEKLRKNYASKAFKLVTEYDRDISNYFNESFENENENSKILRYGENPHQSAVFKGNINDVFSQLHGKDLSYNNLLDVDSAIKLIAEFTDTTFAIIKHNNACGIGSAFDVVSSYDLAFSADSLSAFGGVLISNKEVDILSAKKMNTLFFEIIIAPSYQEKALTILKSKKNRIILVQKRTIKKERSYKSILNGRLEQDVDNIKNDDSNWDRVTKMIPSNRELKDLEFANKVVKHSKSNSIVLVKNLQMISSGVGQTSRIDALNFAIDKARRFGFSIKGSVMASDAFFPFPDCVEIAAKSGISSIIQPGGSIKDNLSIEMCDKNNISMIFSGIRHFYH</sequence>
<evidence type="ECO:0000256" key="9">
    <source>
        <dbReference type="ARBA" id="ARBA00050687"/>
    </source>
</evidence>
<evidence type="ECO:0000256" key="6">
    <source>
        <dbReference type="ARBA" id="ARBA00022801"/>
    </source>
</evidence>
<comment type="catalytic activity">
    <reaction evidence="9">
        <text>IMP + H2O = 5-formamido-1-(5-phospho-D-ribosyl)imidazole-4-carboxamide</text>
        <dbReference type="Rhea" id="RHEA:18445"/>
        <dbReference type="ChEBI" id="CHEBI:15377"/>
        <dbReference type="ChEBI" id="CHEBI:58053"/>
        <dbReference type="ChEBI" id="CHEBI:58467"/>
        <dbReference type="EC" id="3.5.4.10"/>
    </reaction>
</comment>
<dbReference type="GO" id="GO:0006189">
    <property type="term" value="P:'de novo' IMP biosynthetic process"/>
    <property type="evidence" value="ECO:0007669"/>
    <property type="project" value="UniProtKB-UniPathway"/>
</dbReference>
<dbReference type="NCBIfam" id="NF002049">
    <property type="entry name" value="PRK00881.1"/>
    <property type="match status" value="1"/>
</dbReference>
<dbReference type="FunFam" id="3.40.50.1380:FF:000001">
    <property type="entry name" value="Bifunctional purine biosynthesis protein PurH"/>
    <property type="match status" value="1"/>
</dbReference>
<dbReference type="PANTHER" id="PTHR11692:SF0">
    <property type="entry name" value="BIFUNCTIONAL PURINE BIOSYNTHESIS PROTEIN ATIC"/>
    <property type="match status" value="1"/>
</dbReference>
<dbReference type="GO" id="GO:0005829">
    <property type="term" value="C:cytosol"/>
    <property type="evidence" value="ECO:0007669"/>
    <property type="project" value="TreeGrafter"/>
</dbReference>
<evidence type="ECO:0000313" key="11">
    <source>
        <dbReference type="EMBL" id="SUZ81500.1"/>
    </source>
</evidence>
<dbReference type="PIRSF" id="PIRSF000414">
    <property type="entry name" value="AICARFT_IMPCHas"/>
    <property type="match status" value="1"/>
</dbReference>